<evidence type="ECO:0000256" key="1">
    <source>
        <dbReference type="SAM" id="Phobius"/>
    </source>
</evidence>
<dbReference type="Proteomes" id="UP000008909">
    <property type="component" value="Unassembled WGS sequence"/>
</dbReference>
<evidence type="ECO:0000313" key="3">
    <source>
        <dbReference type="Proteomes" id="UP000008909"/>
    </source>
</evidence>
<accession>G7YNE5</accession>
<keyword evidence="1" id="KW-0812">Transmembrane</keyword>
<gene>
    <name evidence="2" type="ORF">CLF_103339</name>
</gene>
<organism evidence="2 3">
    <name type="scientific">Clonorchis sinensis</name>
    <name type="common">Chinese liver fluke</name>
    <dbReference type="NCBI Taxonomy" id="79923"/>
    <lineage>
        <taxon>Eukaryota</taxon>
        <taxon>Metazoa</taxon>
        <taxon>Spiralia</taxon>
        <taxon>Lophotrochozoa</taxon>
        <taxon>Platyhelminthes</taxon>
        <taxon>Trematoda</taxon>
        <taxon>Digenea</taxon>
        <taxon>Opisthorchiida</taxon>
        <taxon>Opisthorchiata</taxon>
        <taxon>Opisthorchiidae</taxon>
        <taxon>Clonorchis</taxon>
    </lineage>
</organism>
<proteinExistence type="predicted"/>
<keyword evidence="1" id="KW-0472">Membrane</keyword>
<name>G7YNE5_CLOSI</name>
<keyword evidence="1" id="KW-1133">Transmembrane helix</keyword>
<dbReference type="AlphaFoldDB" id="G7YNE5"/>
<protein>
    <submittedName>
        <fullName evidence="2">Uncharacterized protein</fullName>
    </submittedName>
</protein>
<reference evidence="2" key="1">
    <citation type="journal article" date="2011" name="Genome Biol.">
        <title>The draft genome of the carcinogenic human liver fluke Clonorchis sinensis.</title>
        <authorList>
            <person name="Wang X."/>
            <person name="Chen W."/>
            <person name="Huang Y."/>
            <person name="Sun J."/>
            <person name="Men J."/>
            <person name="Liu H."/>
            <person name="Luo F."/>
            <person name="Guo L."/>
            <person name="Lv X."/>
            <person name="Deng C."/>
            <person name="Zhou C."/>
            <person name="Fan Y."/>
            <person name="Li X."/>
            <person name="Huang L."/>
            <person name="Hu Y."/>
            <person name="Liang C."/>
            <person name="Hu X."/>
            <person name="Xu J."/>
            <person name="Yu X."/>
        </authorList>
    </citation>
    <scope>NUCLEOTIDE SEQUENCE [LARGE SCALE GENOMIC DNA]</scope>
    <source>
        <strain evidence="2">Henan</strain>
    </source>
</reference>
<evidence type="ECO:0000313" key="2">
    <source>
        <dbReference type="EMBL" id="GAA54476.1"/>
    </source>
</evidence>
<keyword evidence="3" id="KW-1185">Reference proteome</keyword>
<sequence length="125" mass="14530">MVRKRPVARELVTRASAVLPSFTDIFDEETFYLFFACLVVVSFVVAFTAAWYFDLTVTDAGDLGSKKRRKRPKLSNRGWIYSPSNVIRIFQEHSVEYSSVSQKPNMFQRDETQPPICKNDRINWV</sequence>
<feature type="non-terminal residue" evidence="2">
    <location>
        <position position="125"/>
    </location>
</feature>
<reference key="2">
    <citation type="submission" date="2011-10" db="EMBL/GenBank/DDBJ databases">
        <title>The genome and transcriptome sequence of Clonorchis sinensis provide insights into the carcinogenic liver fluke.</title>
        <authorList>
            <person name="Wang X."/>
            <person name="Huang Y."/>
            <person name="Chen W."/>
            <person name="Liu H."/>
            <person name="Guo L."/>
            <person name="Chen Y."/>
            <person name="Luo F."/>
            <person name="Zhou W."/>
            <person name="Sun J."/>
            <person name="Mao Q."/>
            <person name="Liang P."/>
            <person name="Zhou C."/>
            <person name="Tian Y."/>
            <person name="Men J."/>
            <person name="Lv X."/>
            <person name="Huang L."/>
            <person name="Zhou J."/>
            <person name="Hu Y."/>
            <person name="Li R."/>
            <person name="Zhang F."/>
            <person name="Lei H."/>
            <person name="Li X."/>
            <person name="Hu X."/>
            <person name="Liang C."/>
            <person name="Xu J."/>
            <person name="Wu Z."/>
            <person name="Yu X."/>
        </authorList>
    </citation>
    <scope>NUCLEOTIDE SEQUENCE</scope>
    <source>
        <strain>Henan</strain>
    </source>
</reference>
<feature type="transmembrane region" description="Helical" evidence="1">
    <location>
        <begin position="31"/>
        <end position="53"/>
    </location>
</feature>
<dbReference type="EMBL" id="DF143895">
    <property type="protein sequence ID" value="GAA54476.1"/>
    <property type="molecule type" value="Genomic_DNA"/>
</dbReference>